<dbReference type="GO" id="GO:0051301">
    <property type="term" value="P:cell division"/>
    <property type="evidence" value="ECO:0007669"/>
    <property type="project" value="InterPro"/>
</dbReference>
<dbReference type="Gene3D" id="3.90.190.20">
    <property type="entry name" value="Mur ligase, C-terminal domain"/>
    <property type="match status" value="1"/>
</dbReference>
<dbReference type="EMBL" id="DXHU01000005">
    <property type="protein sequence ID" value="HIV98285.1"/>
    <property type="molecule type" value="Genomic_DNA"/>
</dbReference>
<evidence type="ECO:0008006" key="7">
    <source>
        <dbReference type="Google" id="ProtNLM"/>
    </source>
</evidence>
<gene>
    <name evidence="5" type="ORF">IAB12_00710</name>
</gene>
<dbReference type="Proteomes" id="UP000823936">
    <property type="component" value="Unassembled WGS sequence"/>
</dbReference>
<dbReference type="SUPFAM" id="SSF53244">
    <property type="entry name" value="MurD-like peptide ligases, peptide-binding domain"/>
    <property type="match status" value="1"/>
</dbReference>
<reference evidence="5" key="2">
    <citation type="submission" date="2021-04" db="EMBL/GenBank/DDBJ databases">
        <authorList>
            <person name="Gilroy R."/>
        </authorList>
    </citation>
    <scope>NUCLEOTIDE SEQUENCE</scope>
    <source>
        <strain evidence="5">Gambia11-129</strain>
    </source>
</reference>
<dbReference type="Gene3D" id="3.40.50.720">
    <property type="entry name" value="NAD(P)-binding Rossmann-like Domain"/>
    <property type="match status" value="1"/>
</dbReference>
<dbReference type="AlphaFoldDB" id="A0A9D1PSG7"/>
<dbReference type="PANTHER" id="PTHR43692:SF1">
    <property type="entry name" value="UDP-N-ACETYLMURAMOYLALANINE--D-GLUTAMATE LIGASE"/>
    <property type="match status" value="1"/>
</dbReference>
<keyword evidence="4" id="KW-0067">ATP-binding</keyword>
<keyword evidence="1" id="KW-0963">Cytoplasm</keyword>
<dbReference type="GO" id="GO:0008764">
    <property type="term" value="F:UDP-N-acetylmuramoylalanine-D-glutamate ligase activity"/>
    <property type="evidence" value="ECO:0007669"/>
    <property type="project" value="InterPro"/>
</dbReference>
<dbReference type="GO" id="GO:0005524">
    <property type="term" value="F:ATP binding"/>
    <property type="evidence" value="ECO:0007669"/>
    <property type="project" value="UniProtKB-KW"/>
</dbReference>
<evidence type="ECO:0000256" key="3">
    <source>
        <dbReference type="ARBA" id="ARBA00022741"/>
    </source>
</evidence>
<dbReference type="GO" id="GO:0008360">
    <property type="term" value="P:regulation of cell shape"/>
    <property type="evidence" value="ECO:0007669"/>
    <property type="project" value="InterPro"/>
</dbReference>
<dbReference type="GO" id="GO:0005737">
    <property type="term" value="C:cytoplasm"/>
    <property type="evidence" value="ECO:0007669"/>
    <property type="project" value="InterPro"/>
</dbReference>
<evidence type="ECO:0000313" key="6">
    <source>
        <dbReference type="Proteomes" id="UP000823936"/>
    </source>
</evidence>
<organism evidence="5 6">
    <name type="scientific">Candidatus Ornithospirochaeta avicola</name>
    <dbReference type="NCBI Taxonomy" id="2840896"/>
    <lineage>
        <taxon>Bacteria</taxon>
        <taxon>Pseudomonadati</taxon>
        <taxon>Spirochaetota</taxon>
        <taxon>Spirochaetia</taxon>
        <taxon>Spirochaetales</taxon>
        <taxon>Spirochaetaceae</taxon>
        <taxon>Spirochaetaceae incertae sedis</taxon>
        <taxon>Candidatus Ornithospirochaeta</taxon>
    </lineage>
</organism>
<evidence type="ECO:0000256" key="2">
    <source>
        <dbReference type="ARBA" id="ARBA00022598"/>
    </source>
</evidence>
<comment type="caution">
    <text evidence="5">The sequence shown here is derived from an EMBL/GenBank/DDBJ whole genome shotgun (WGS) entry which is preliminary data.</text>
</comment>
<keyword evidence="3" id="KW-0547">Nucleotide-binding</keyword>
<reference evidence="5" key="1">
    <citation type="journal article" date="2021" name="PeerJ">
        <title>Extensive microbial diversity within the chicken gut microbiome revealed by metagenomics and culture.</title>
        <authorList>
            <person name="Gilroy R."/>
            <person name="Ravi A."/>
            <person name="Getino M."/>
            <person name="Pursley I."/>
            <person name="Horton D.L."/>
            <person name="Alikhan N.F."/>
            <person name="Baker D."/>
            <person name="Gharbi K."/>
            <person name="Hall N."/>
            <person name="Watson M."/>
            <person name="Adriaenssens E.M."/>
            <person name="Foster-Nyarko E."/>
            <person name="Jarju S."/>
            <person name="Secka A."/>
            <person name="Antonio M."/>
            <person name="Oren A."/>
            <person name="Chaudhuri R.R."/>
            <person name="La Ragione R."/>
            <person name="Hildebrand F."/>
            <person name="Pallen M.J."/>
        </authorList>
    </citation>
    <scope>NUCLEOTIDE SEQUENCE</scope>
    <source>
        <strain evidence="5">Gambia11-129</strain>
    </source>
</reference>
<evidence type="ECO:0000313" key="5">
    <source>
        <dbReference type="EMBL" id="HIV98285.1"/>
    </source>
</evidence>
<keyword evidence="2" id="KW-0436">Ligase</keyword>
<dbReference type="InterPro" id="IPR036615">
    <property type="entry name" value="Mur_ligase_C_dom_sf"/>
</dbReference>
<evidence type="ECO:0000256" key="1">
    <source>
        <dbReference type="ARBA" id="ARBA00022490"/>
    </source>
</evidence>
<accession>A0A9D1PSG7</accession>
<dbReference type="PANTHER" id="PTHR43692">
    <property type="entry name" value="UDP-N-ACETYLMURAMOYLALANINE--D-GLUTAMATE LIGASE"/>
    <property type="match status" value="1"/>
</dbReference>
<proteinExistence type="predicted"/>
<protein>
    <recommendedName>
        <fullName evidence="7">Mur ligase central domain-containing protein</fullName>
    </recommendedName>
</protein>
<name>A0A9D1PSG7_9SPIO</name>
<evidence type="ECO:0000256" key="4">
    <source>
        <dbReference type="ARBA" id="ARBA00022840"/>
    </source>
</evidence>
<sequence>MKVLVMGFGAHASGGDAALYYKRKNNDVSLYETRPSSSFSKIAENLESEGVHVFFREATISEIRKADILVKSALVPLNYQIRHNAKDITNDIASLLENERVAKIKKILFLGSRDQSTSASVLSQALTSLGKKVILAGNNAGNGYYTLSCIEKDEKDPDFVIINLSGQLLDETDYALCSSWPSFDLVIIAGVKIKNTDVLKNIASSSLQIFTERHIYSYFSSALSSFRKKIRFIPHFKNIYKDNSESLPVYEAMRQLGYKKDEIKKGVSSYRGIENQNEQVAFFDNILYINDSASNIPVAVNITFKKLSAQYVHIITGGSEVNMLDPSLMLACLKKCTSITLLSGSFTFKLKDLLDSMKIEYNGPFSNMTDAVRAAYREARRSLDINYQNTQIILLSPGASSYEMFKNEYERGEEFKKAVKTIILER</sequence>
<dbReference type="InterPro" id="IPR005762">
    <property type="entry name" value="MurD"/>
</dbReference>